<sequence>MVNFDFLEGMTLSEEEMIIVHGGISVAATGGSHCGTGCDGGGGNHCGKDCRPSQLGTLQQGTLQQGALQSTIG</sequence>
<comment type="caution">
    <text evidence="1">The sequence shown here is derived from an EMBL/GenBank/DDBJ whole genome shotgun (WGS) entry which is preliminary data.</text>
</comment>
<dbReference type="AlphaFoldDB" id="J9FPT4"/>
<proteinExistence type="predicted"/>
<protein>
    <submittedName>
        <fullName evidence="1">Uncharacterized protein</fullName>
    </submittedName>
</protein>
<evidence type="ECO:0000313" key="1">
    <source>
        <dbReference type="EMBL" id="EJW96483.1"/>
    </source>
</evidence>
<reference evidence="1" key="1">
    <citation type="journal article" date="2012" name="PLoS ONE">
        <title>Gene sets for utilization of primary and secondary nutrition supplies in the distal gut of endangered iberian lynx.</title>
        <authorList>
            <person name="Alcaide M."/>
            <person name="Messina E."/>
            <person name="Richter M."/>
            <person name="Bargiela R."/>
            <person name="Peplies J."/>
            <person name="Huws S.A."/>
            <person name="Newbold C.J."/>
            <person name="Golyshin P.N."/>
            <person name="Simon M.A."/>
            <person name="Lopez G."/>
            <person name="Yakimov M.M."/>
            <person name="Ferrer M."/>
        </authorList>
    </citation>
    <scope>NUCLEOTIDE SEQUENCE</scope>
</reference>
<name>J9FPT4_9ZZZZ</name>
<dbReference type="EMBL" id="AMCI01005264">
    <property type="protein sequence ID" value="EJW96483.1"/>
    <property type="molecule type" value="Genomic_DNA"/>
</dbReference>
<accession>J9FPT4</accession>
<organism evidence="1">
    <name type="scientific">gut metagenome</name>
    <dbReference type="NCBI Taxonomy" id="749906"/>
    <lineage>
        <taxon>unclassified sequences</taxon>
        <taxon>metagenomes</taxon>
        <taxon>organismal metagenomes</taxon>
    </lineage>
</organism>
<gene>
    <name evidence="1" type="ORF">EVA_15410</name>
</gene>